<dbReference type="Gene3D" id="3.30.450.20">
    <property type="entry name" value="PAS domain"/>
    <property type="match status" value="2"/>
</dbReference>
<dbReference type="InterPro" id="IPR005467">
    <property type="entry name" value="His_kinase_dom"/>
</dbReference>
<dbReference type="SUPFAM" id="SSF55874">
    <property type="entry name" value="ATPase domain of HSP90 chaperone/DNA topoisomerase II/histidine kinase"/>
    <property type="match status" value="1"/>
</dbReference>
<gene>
    <name evidence="9" type="ORF">RCIX2</name>
</gene>
<dbReference type="InterPro" id="IPR036890">
    <property type="entry name" value="HATPase_C_sf"/>
</dbReference>
<keyword evidence="3" id="KW-0597">Phosphoprotein</keyword>
<dbReference type="SMART" id="SM00086">
    <property type="entry name" value="PAC"/>
    <property type="match status" value="2"/>
</dbReference>
<keyword evidence="6" id="KW-0175">Coiled coil</keyword>
<dbReference type="PANTHER" id="PTHR43304:SF1">
    <property type="entry name" value="PAC DOMAIN-CONTAINING PROTEIN"/>
    <property type="match status" value="1"/>
</dbReference>
<dbReference type="eggNOG" id="arCOG06515">
    <property type="taxonomic scope" value="Archaea"/>
</dbReference>
<dbReference type="EC" id="2.7.13.3" evidence="2"/>
<feature type="domain" description="PAC" evidence="8">
    <location>
        <begin position="143"/>
        <end position="195"/>
    </location>
</feature>
<reference evidence="9 10" key="1">
    <citation type="journal article" date="2006" name="Science">
        <title>Genome of rice cluster I archaea -- the key methane producers in the rice rhizosphere.</title>
        <authorList>
            <person name="Erkel C."/>
            <person name="Kube M."/>
            <person name="Reinhardt R."/>
            <person name="Liesack W."/>
        </authorList>
    </citation>
    <scope>NUCLEOTIDE SEQUENCE [LARGE SCALE GENOMIC DNA]</scope>
    <source>
        <strain evidence="10">DSM 22066 / NBRC 105507 / MRE50</strain>
    </source>
</reference>
<evidence type="ECO:0000256" key="6">
    <source>
        <dbReference type="SAM" id="Coils"/>
    </source>
</evidence>
<dbReference type="InterPro" id="IPR001610">
    <property type="entry name" value="PAC"/>
</dbReference>
<dbReference type="CDD" id="cd00130">
    <property type="entry name" value="PAS"/>
    <property type="match status" value="2"/>
</dbReference>
<dbReference type="KEGG" id="rci:RCIX2"/>
<dbReference type="NCBIfam" id="TIGR00229">
    <property type="entry name" value="sensory_box"/>
    <property type="match status" value="2"/>
</dbReference>
<dbReference type="SMART" id="SM00387">
    <property type="entry name" value="HATPase_c"/>
    <property type="match status" value="1"/>
</dbReference>
<dbReference type="SUPFAM" id="SSF55785">
    <property type="entry name" value="PYP-like sensor domain (PAS domain)"/>
    <property type="match status" value="2"/>
</dbReference>
<feature type="coiled-coil region" evidence="6">
    <location>
        <begin position="22"/>
        <end position="78"/>
    </location>
</feature>
<dbReference type="CDD" id="cd00075">
    <property type="entry name" value="HATPase"/>
    <property type="match status" value="1"/>
</dbReference>
<dbReference type="STRING" id="351160.RCIX2"/>
<organism evidence="9 10">
    <name type="scientific">Methanocella arvoryzae (strain DSM 22066 / NBRC 105507 / MRE50)</name>
    <dbReference type="NCBI Taxonomy" id="351160"/>
    <lineage>
        <taxon>Archaea</taxon>
        <taxon>Methanobacteriati</taxon>
        <taxon>Methanobacteriota</taxon>
        <taxon>Stenosarchaea group</taxon>
        <taxon>Methanomicrobia</taxon>
        <taxon>Methanocellales</taxon>
        <taxon>Methanocellaceae</taxon>
        <taxon>Methanocella</taxon>
    </lineage>
</organism>
<dbReference type="Gene3D" id="3.30.565.10">
    <property type="entry name" value="Histidine kinase-like ATPase, C-terminal domain"/>
    <property type="match status" value="1"/>
</dbReference>
<evidence type="ECO:0000256" key="3">
    <source>
        <dbReference type="ARBA" id="ARBA00022553"/>
    </source>
</evidence>
<protein>
    <recommendedName>
        <fullName evidence="2">histidine kinase</fullName>
        <ecNumber evidence="2">2.7.13.3</ecNumber>
    </recommendedName>
</protein>
<dbReference type="InterPro" id="IPR004358">
    <property type="entry name" value="Sig_transdc_His_kin-like_C"/>
</dbReference>
<dbReference type="Pfam" id="PF13426">
    <property type="entry name" value="PAS_9"/>
    <property type="match status" value="1"/>
</dbReference>
<dbReference type="EMBL" id="AM114193">
    <property type="protein sequence ID" value="CAJ35524.1"/>
    <property type="molecule type" value="Genomic_DNA"/>
</dbReference>
<dbReference type="InterPro" id="IPR052162">
    <property type="entry name" value="Sensor_kinase/Photoreceptor"/>
</dbReference>
<dbReference type="AlphaFoldDB" id="Q0W7W9"/>
<comment type="catalytic activity">
    <reaction evidence="1">
        <text>ATP + protein L-histidine = ADP + protein N-phospho-L-histidine.</text>
        <dbReference type="EC" id="2.7.13.3"/>
    </reaction>
</comment>
<keyword evidence="10" id="KW-1185">Reference proteome</keyword>
<evidence type="ECO:0000256" key="1">
    <source>
        <dbReference type="ARBA" id="ARBA00000085"/>
    </source>
</evidence>
<dbReference type="InterPro" id="IPR000700">
    <property type="entry name" value="PAS-assoc_C"/>
</dbReference>
<dbReference type="InterPro" id="IPR003594">
    <property type="entry name" value="HATPase_dom"/>
</dbReference>
<name>Q0W7W9_METAR</name>
<dbReference type="PRINTS" id="PR00344">
    <property type="entry name" value="BCTRLSENSOR"/>
</dbReference>
<dbReference type="GO" id="GO:0004673">
    <property type="term" value="F:protein histidine kinase activity"/>
    <property type="evidence" value="ECO:0007669"/>
    <property type="project" value="UniProtKB-EC"/>
</dbReference>
<dbReference type="PROSITE" id="PS50109">
    <property type="entry name" value="HIS_KIN"/>
    <property type="match status" value="1"/>
</dbReference>
<dbReference type="PROSITE" id="PS50113">
    <property type="entry name" value="PAC"/>
    <property type="match status" value="1"/>
</dbReference>
<evidence type="ECO:0000256" key="5">
    <source>
        <dbReference type="ARBA" id="ARBA00022777"/>
    </source>
</evidence>
<dbReference type="PANTHER" id="PTHR43304">
    <property type="entry name" value="PHYTOCHROME-LIKE PROTEIN CPH1"/>
    <property type="match status" value="1"/>
</dbReference>
<dbReference type="InterPro" id="IPR000014">
    <property type="entry name" value="PAS"/>
</dbReference>
<dbReference type="eggNOG" id="arCOG02353">
    <property type="taxonomic scope" value="Archaea"/>
</dbReference>
<keyword evidence="4" id="KW-0808">Transferase</keyword>
<evidence type="ECO:0000259" key="7">
    <source>
        <dbReference type="PROSITE" id="PS50109"/>
    </source>
</evidence>
<evidence type="ECO:0000313" key="9">
    <source>
        <dbReference type="EMBL" id="CAJ35524.1"/>
    </source>
</evidence>
<keyword evidence="5 9" id="KW-0418">Kinase</keyword>
<dbReference type="InterPro" id="IPR035965">
    <property type="entry name" value="PAS-like_dom_sf"/>
</dbReference>
<dbReference type="SMART" id="SM00091">
    <property type="entry name" value="PAS"/>
    <property type="match status" value="2"/>
</dbReference>
<evidence type="ECO:0000256" key="2">
    <source>
        <dbReference type="ARBA" id="ARBA00012438"/>
    </source>
</evidence>
<dbReference type="Gene3D" id="2.10.70.100">
    <property type="match status" value="1"/>
</dbReference>
<evidence type="ECO:0000259" key="8">
    <source>
        <dbReference type="PROSITE" id="PS50113"/>
    </source>
</evidence>
<evidence type="ECO:0000256" key="4">
    <source>
        <dbReference type="ARBA" id="ARBA00022679"/>
    </source>
</evidence>
<dbReference type="Pfam" id="PF02518">
    <property type="entry name" value="HATPase_c"/>
    <property type="match status" value="1"/>
</dbReference>
<dbReference type="Proteomes" id="UP000000663">
    <property type="component" value="Chromosome"/>
</dbReference>
<dbReference type="Pfam" id="PF08447">
    <property type="entry name" value="PAS_3"/>
    <property type="match status" value="1"/>
</dbReference>
<evidence type="ECO:0000313" key="10">
    <source>
        <dbReference type="Proteomes" id="UP000000663"/>
    </source>
</evidence>
<feature type="domain" description="Histidine kinase" evidence="7">
    <location>
        <begin position="330"/>
        <end position="547"/>
    </location>
</feature>
<dbReference type="InterPro" id="IPR013655">
    <property type="entry name" value="PAS_fold_3"/>
</dbReference>
<accession>Q0W7W9</accession>
<sequence>MRMVAKPGSRKMSDNTRLSVDVEDKDRLITELHQKIQLLEKELQSKQEAARPPDNAELKRVEELLQKSEANLAKLQELAHIGNWELGVQTIEISCSAESNRIFGLEPVKTNINYNTFLDFIVPEDREQVDGAIRSSIETGEVYSVTYRIKRNDGVCRVIQSYCEAIKDASGRVINIYGTTQDITDPRQPEEALLESEEKFRMVADSANTGILLIQGEDIVYVNQALAGMFGYTVEECNHLKYWNLAPPDRREFIRWAGNARQQGWLGPSRTELKMICKNGEDIWLDCSWSVPMLRGKPAVLVMCVDITARKRAESEVLKAKAQAELYLDLMGHDINNLNQIAQGYLEMALYSLDIAPAQKDLIEKPLEALKSSSRIIANVRKLQKAEMGGFPSKTVDICSVLADLKTSYSSMPERTVTIDFDHACPCYVPANELIVDVFSNILGNAIKHSDPQKPLNIDMGIENVIWDEKNYFRIMIADNGPGIPDDLKEKLFSRFTKGETRSRGKGLGLYIARTLVQSFHGKIWVEDRVHGDYTKGTRFVILLPVA</sequence>
<proteinExistence type="predicted"/>